<keyword evidence="2" id="KW-1185">Reference proteome</keyword>
<gene>
    <name evidence="1" type="ORF">EVAR_51329_1</name>
</gene>
<sequence>MHVETEKENLALVVRGYSVSRAIGSRVNKSTKGQQNYKIGLHHCFHRPQQPSTTLRKYLKSRGPAVSSYNISHYNGWAGVLRTPRTMKVLLPSPTTRQYTRTQYNTLILICDKMIAEL</sequence>
<proteinExistence type="predicted"/>
<dbReference type="Proteomes" id="UP000299102">
    <property type="component" value="Unassembled WGS sequence"/>
</dbReference>
<organism evidence="1 2">
    <name type="scientific">Eumeta variegata</name>
    <name type="common">Bagworm moth</name>
    <name type="synonym">Eumeta japonica</name>
    <dbReference type="NCBI Taxonomy" id="151549"/>
    <lineage>
        <taxon>Eukaryota</taxon>
        <taxon>Metazoa</taxon>
        <taxon>Ecdysozoa</taxon>
        <taxon>Arthropoda</taxon>
        <taxon>Hexapoda</taxon>
        <taxon>Insecta</taxon>
        <taxon>Pterygota</taxon>
        <taxon>Neoptera</taxon>
        <taxon>Endopterygota</taxon>
        <taxon>Lepidoptera</taxon>
        <taxon>Glossata</taxon>
        <taxon>Ditrysia</taxon>
        <taxon>Tineoidea</taxon>
        <taxon>Psychidae</taxon>
        <taxon>Oiketicinae</taxon>
        <taxon>Eumeta</taxon>
    </lineage>
</organism>
<evidence type="ECO:0000313" key="1">
    <source>
        <dbReference type="EMBL" id="GBP68096.1"/>
    </source>
</evidence>
<dbReference type="AlphaFoldDB" id="A0A4C1XX07"/>
<accession>A0A4C1XX07</accession>
<comment type="caution">
    <text evidence="1">The sequence shown here is derived from an EMBL/GenBank/DDBJ whole genome shotgun (WGS) entry which is preliminary data.</text>
</comment>
<name>A0A4C1XX07_EUMVA</name>
<dbReference type="EMBL" id="BGZK01001001">
    <property type="protein sequence ID" value="GBP68096.1"/>
    <property type="molecule type" value="Genomic_DNA"/>
</dbReference>
<protein>
    <submittedName>
        <fullName evidence="1">Uncharacterized protein</fullName>
    </submittedName>
</protein>
<evidence type="ECO:0000313" key="2">
    <source>
        <dbReference type="Proteomes" id="UP000299102"/>
    </source>
</evidence>
<reference evidence="1 2" key="1">
    <citation type="journal article" date="2019" name="Commun. Biol.">
        <title>The bagworm genome reveals a unique fibroin gene that provides high tensile strength.</title>
        <authorList>
            <person name="Kono N."/>
            <person name="Nakamura H."/>
            <person name="Ohtoshi R."/>
            <person name="Tomita M."/>
            <person name="Numata K."/>
            <person name="Arakawa K."/>
        </authorList>
    </citation>
    <scope>NUCLEOTIDE SEQUENCE [LARGE SCALE GENOMIC DNA]</scope>
</reference>